<sequence length="123" mass="13599">MKKLLALAVAAVMATGLFALDLGGIKGTWQDKNWDADWTFSADGKIVLTKTSTGEEVYTFKDGTVQNFKVKADTSGVSISFDCKDTERSYTFKKGIALNADLDMVIDPDWTTKDYETVIKLKK</sequence>
<keyword evidence="1" id="KW-0732">Signal</keyword>
<keyword evidence="3" id="KW-1185">Reference proteome</keyword>
<evidence type="ECO:0000256" key="1">
    <source>
        <dbReference type="SAM" id="SignalP"/>
    </source>
</evidence>
<evidence type="ECO:0000313" key="2">
    <source>
        <dbReference type="EMBL" id="SEQ36389.1"/>
    </source>
</evidence>
<feature type="chain" id="PRO_5010183867" description="DUF5640 domain-containing protein" evidence="1">
    <location>
        <begin position="20"/>
        <end position="123"/>
    </location>
</feature>
<protein>
    <recommendedName>
        <fullName evidence="4">DUF5640 domain-containing protein</fullName>
    </recommendedName>
</protein>
<dbReference type="EMBL" id="FOFU01000004">
    <property type="protein sequence ID" value="SEQ36389.1"/>
    <property type="molecule type" value="Genomic_DNA"/>
</dbReference>
<name>A0A1H9FER9_9SPIR</name>
<organism evidence="2 3">
    <name type="scientific">Treponema bryantii</name>
    <dbReference type="NCBI Taxonomy" id="163"/>
    <lineage>
        <taxon>Bacteria</taxon>
        <taxon>Pseudomonadati</taxon>
        <taxon>Spirochaetota</taxon>
        <taxon>Spirochaetia</taxon>
        <taxon>Spirochaetales</taxon>
        <taxon>Treponemataceae</taxon>
        <taxon>Treponema</taxon>
    </lineage>
</organism>
<dbReference type="AlphaFoldDB" id="A0A1H9FER9"/>
<evidence type="ECO:0000313" key="3">
    <source>
        <dbReference type="Proteomes" id="UP000182360"/>
    </source>
</evidence>
<dbReference type="RefSeq" id="WP_074642756.1">
    <property type="nucleotide sequence ID" value="NZ_AP025286.1"/>
</dbReference>
<gene>
    <name evidence="2" type="ORF">SAMN04487977_10411</name>
</gene>
<dbReference type="Proteomes" id="UP000182360">
    <property type="component" value="Unassembled WGS sequence"/>
</dbReference>
<proteinExistence type="predicted"/>
<evidence type="ECO:0008006" key="4">
    <source>
        <dbReference type="Google" id="ProtNLM"/>
    </source>
</evidence>
<feature type="signal peptide" evidence="1">
    <location>
        <begin position="1"/>
        <end position="19"/>
    </location>
</feature>
<dbReference type="STRING" id="163.SAMN04487775_103239"/>
<dbReference type="OrthoDB" id="360624at2"/>
<reference evidence="2 3" key="1">
    <citation type="submission" date="2016-10" db="EMBL/GenBank/DDBJ databases">
        <authorList>
            <person name="de Groot N.N."/>
        </authorList>
    </citation>
    <scope>NUCLEOTIDE SEQUENCE [LARGE SCALE GENOMIC DNA]</scope>
    <source>
        <strain evidence="2 3">B25</strain>
    </source>
</reference>
<accession>A0A1H9FER9</accession>